<name>A0AAD1AGU0_9MICO</name>
<keyword evidence="1" id="KW-0732">Signal</keyword>
<feature type="signal peptide" evidence="1">
    <location>
        <begin position="1"/>
        <end position="20"/>
    </location>
</feature>
<evidence type="ECO:0000313" key="2">
    <source>
        <dbReference type="EMBL" id="AZZ56995.1"/>
    </source>
</evidence>
<accession>A0AAD1AGU0</accession>
<organism evidence="2 3">
    <name type="scientific">Rathayibacter iranicus</name>
    <dbReference type="NCBI Taxonomy" id="59737"/>
    <lineage>
        <taxon>Bacteria</taxon>
        <taxon>Bacillati</taxon>
        <taxon>Actinomycetota</taxon>
        <taxon>Actinomycetes</taxon>
        <taxon>Micrococcales</taxon>
        <taxon>Microbacteriaceae</taxon>
        <taxon>Rathayibacter</taxon>
    </lineage>
</organism>
<protein>
    <submittedName>
        <fullName evidence="2">Uncharacterized protein</fullName>
    </submittedName>
</protein>
<dbReference type="Proteomes" id="UP000283946">
    <property type="component" value="Chromosome"/>
</dbReference>
<sequence>MTRRRRLSAALLGTPAKASAVALLGAAVRGLVRIEETGGDRKPDDAVRVFDPSSILVSGGGGGGA</sequence>
<dbReference type="AlphaFoldDB" id="A0AAD1AGU0"/>
<reference evidence="2 3" key="1">
    <citation type="submission" date="2018-03" db="EMBL/GenBank/DDBJ databases">
        <title>Bacteriophage NCPPB3778 and a type I-E CRISPR drive the evolution of the US Biological Select Agent, Rathayibacter toxicus.</title>
        <authorList>
            <person name="Davis E.W.II."/>
            <person name="Tabima J.F."/>
            <person name="Weisberg A.J."/>
            <person name="Dantas Lopes L."/>
            <person name="Wiseman M.S."/>
            <person name="Wiseman M.S."/>
            <person name="Pupko T."/>
            <person name="Belcher M.S."/>
            <person name="Sechler A.J."/>
            <person name="Tancos M.A."/>
            <person name="Schroeder B.K."/>
            <person name="Murray T.D."/>
            <person name="Luster D.G."/>
            <person name="Schneider W.L."/>
            <person name="Rogers E."/>
            <person name="Andreote F.D."/>
            <person name="Grunwald N.J."/>
            <person name="Putnam M.L."/>
            <person name="Chang J.H."/>
        </authorList>
    </citation>
    <scope>NUCLEOTIDE SEQUENCE [LARGE SCALE GENOMIC DNA]</scope>
    <source>
        <strain evidence="2 3">NCCPB 2253</strain>
    </source>
</reference>
<feature type="chain" id="PRO_5041985073" evidence="1">
    <location>
        <begin position="21"/>
        <end position="65"/>
    </location>
</feature>
<dbReference type="KEGG" id="ria:C7V51_14750"/>
<dbReference type="EMBL" id="CP028130">
    <property type="protein sequence ID" value="AZZ56995.1"/>
    <property type="molecule type" value="Genomic_DNA"/>
</dbReference>
<proteinExistence type="predicted"/>
<gene>
    <name evidence="2" type="ORF">C7V51_14750</name>
</gene>
<evidence type="ECO:0000256" key="1">
    <source>
        <dbReference type="SAM" id="SignalP"/>
    </source>
</evidence>
<evidence type="ECO:0000313" key="3">
    <source>
        <dbReference type="Proteomes" id="UP000283946"/>
    </source>
</evidence>